<proteinExistence type="predicted"/>
<dbReference type="EMBL" id="JWZT01004627">
    <property type="protein sequence ID" value="KII63622.1"/>
    <property type="molecule type" value="Genomic_DNA"/>
</dbReference>
<gene>
    <name evidence="2" type="ORF">RF11_06661</name>
</gene>
<dbReference type="GO" id="GO:0003810">
    <property type="term" value="F:protein-glutamine gamma-glutamyltransferase activity"/>
    <property type="evidence" value="ECO:0007669"/>
    <property type="project" value="TreeGrafter"/>
</dbReference>
<dbReference type="OMA" id="NSETLWY"/>
<dbReference type="InterPro" id="IPR036985">
    <property type="entry name" value="Transglutaminase-like_sf"/>
</dbReference>
<dbReference type="InterPro" id="IPR038765">
    <property type="entry name" value="Papain-like_cys_pep_sf"/>
</dbReference>
<dbReference type="PANTHER" id="PTHR11590">
    <property type="entry name" value="PROTEIN-GLUTAMINE GAMMA-GLUTAMYLTRANSFERASE"/>
    <property type="match status" value="1"/>
</dbReference>
<dbReference type="AlphaFoldDB" id="A0A0C2J3K6"/>
<dbReference type="InterPro" id="IPR050779">
    <property type="entry name" value="Transglutaminase"/>
</dbReference>
<dbReference type="Proteomes" id="UP000031668">
    <property type="component" value="Unassembled WGS sequence"/>
</dbReference>
<protein>
    <submittedName>
        <fullName evidence="2">Annulin</fullName>
    </submittedName>
</protein>
<accession>A0A0C2J3K6</accession>
<dbReference type="PANTHER" id="PTHR11590:SF40">
    <property type="entry name" value="HEMOCYTE PROTEIN-GLUTAMINE GAMMA-GLUTAMYLTRANSFERASE-LIKE PROTEIN"/>
    <property type="match status" value="1"/>
</dbReference>
<dbReference type="SUPFAM" id="SSF54001">
    <property type="entry name" value="Cysteine proteinases"/>
    <property type="match status" value="1"/>
</dbReference>
<evidence type="ECO:0000313" key="3">
    <source>
        <dbReference type="Proteomes" id="UP000031668"/>
    </source>
</evidence>
<reference evidence="2 3" key="1">
    <citation type="journal article" date="2014" name="Genome Biol. Evol.">
        <title>The genome of the myxosporean Thelohanellus kitauei shows adaptations to nutrient acquisition within its fish host.</title>
        <authorList>
            <person name="Yang Y."/>
            <person name="Xiong J."/>
            <person name="Zhou Z."/>
            <person name="Huo F."/>
            <person name="Miao W."/>
            <person name="Ran C."/>
            <person name="Liu Y."/>
            <person name="Zhang J."/>
            <person name="Feng J."/>
            <person name="Wang M."/>
            <person name="Wang M."/>
            <person name="Wang L."/>
            <person name="Yao B."/>
        </authorList>
    </citation>
    <scope>NUCLEOTIDE SEQUENCE [LARGE SCALE GENOMIC DNA]</scope>
    <source>
        <strain evidence="2">Wuqing</strain>
    </source>
</reference>
<keyword evidence="3" id="KW-1185">Reference proteome</keyword>
<dbReference type="Gene3D" id="3.90.260.10">
    <property type="entry name" value="Transglutaminase-like"/>
    <property type="match status" value="1"/>
</dbReference>
<comment type="caution">
    <text evidence="2">The sequence shown here is derived from an EMBL/GenBank/DDBJ whole genome shotgun (WGS) entry which is preliminary data.</text>
</comment>
<organism evidence="2 3">
    <name type="scientific">Thelohanellus kitauei</name>
    <name type="common">Myxosporean</name>
    <dbReference type="NCBI Taxonomy" id="669202"/>
    <lineage>
        <taxon>Eukaryota</taxon>
        <taxon>Metazoa</taxon>
        <taxon>Cnidaria</taxon>
        <taxon>Myxozoa</taxon>
        <taxon>Myxosporea</taxon>
        <taxon>Bivalvulida</taxon>
        <taxon>Platysporina</taxon>
        <taxon>Myxobolidae</taxon>
        <taxon>Thelohanellus</taxon>
    </lineage>
</organism>
<dbReference type="Pfam" id="PF01841">
    <property type="entry name" value="Transglut_core"/>
    <property type="match status" value="1"/>
</dbReference>
<sequence length="115" mass="13226">MIYAPFYVNSNDDNGLISGNWGTVTEGTKPTEWVNMRDIYREYLQELVPVRWGQCFVFSALVTSICRDLGILCRSVTGFSIGHDNNGDGILTIYLDEMTMEIIKRNSETLWYTRQ</sequence>
<evidence type="ECO:0000313" key="2">
    <source>
        <dbReference type="EMBL" id="KII63622.1"/>
    </source>
</evidence>
<name>A0A0C2J3K6_THEKT</name>
<dbReference type="InterPro" id="IPR002931">
    <property type="entry name" value="Transglutaminase-like"/>
</dbReference>
<evidence type="ECO:0000259" key="1">
    <source>
        <dbReference type="Pfam" id="PF01841"/>
    </source>
</evidence>
<feature type="domain" description="Transglutaminase-like" evidence="1">
    <location>
        <begin position="50"/>
        <end position="85"/>
    </location>
</feature>
<dbReference type="OrthoDB" id="437511at2759"/>